<dbReference type="InterPro" id="IPR047057">
    <property type="entry name" value="MerR_fam"/>
</dbReference>
<dbReference type="InterPro" id="IPR029442">
    <property type="entry name" value="GyrI-like"/>
</dbReference>
<dbReference type="Pfam" id="PF06445">
    <property type="entry name" value="GyrI-like"/>
    <property type="match status" value="1"/>
</dbReference>
<dbReference type="AlphaFoldDB" id="A0A0Y0MKZ9"/>
<dbReference type="GO" id="GO:0003677">
    <property type="term" value="F:DNA binding"/>
    <property type="evidence" value="ECO:0007669"/>
    <property type="project" value="UniProtKB-KW"/>
</dbReference>
<dbReference type="EMBL" id="CP014145">
    <property type="protein sequence ID" value="AMB57714.1"/>
    <property type="molecule type" value="Genomic_DNA"/>
</dbReference>
<feature type="domain" description="HTH merR-type" evidence="2">
    <location>
        <begin position="1"/>
        <end position="71"/>
    </location>
</feature>
<accession>A0A0Y0MKZ9</accession>
<protein>
    <recommendedName>
        <fullName evidence="2">HTH merR-type domain-containing protein</fullName>
    </recommendedName>
</protein>
<dbReference type="SMART" id="SM00422">
    <property type="entry name" value="HTH_MERR"/>
    <property type="match status" value="1"/>
</dbReference>
<keyword evidence="1" id="KW-0238">DNA-binding</keyword>
<dbReference type="Gene3D" id="1.10.1660.10">
    <property type="match status" value="1"/>
</dbReference>
<evidence type="ECO:0000259" key="2">
    <source>
        <dbReference type="PROSITE" id="PS50937"/>
    </source>
</evidence>
<evidence type="ECO:0000313" key="3">
    <source>
        <dbReference type="EMBL" id="AMB57714.1"/>
    </source>
</evidence>
<dbReference type="InterPro" id="IPR000551">
    <property type="entry name" value="MerR-type_HTH_dom"/>
</dbReference>
<sequence>MYTIGEFASIGRVSVRMLRHYDEIGLLVPARVDPFSGYRSYSGAQFAELGRLVAVKELGFKLEDVAAIVHGTVSDDGYRALLVERRAELARQIELDIARLGRIEARLRTSEGGTTMSGASQANQDAGRAAVELRALPAVRVALATAVAPGFGPENISPVIGPLFDRLRTALTAAGSPPRGEAFASYEAIEDAPDGESVRASAAFAVDGDVADADADGFSVQQLPAVELAATLVHYGEMARIGDTWQALDEWIDANGYELAGVCRERYVVAQPEPEQNWVTELQQPVVRR</sequence>
<dbReference type="PANTHER" id="PTHR30204">
    <property type="entry name" value="REDOX-CYCLING DRUG-SENSING TRANSCRIPTIONAL ACTIVATOR SOXR"/>
    <property type="match status" value="1"/>
</dbReference>
<reference evidence="3 4" key="1">
    <citation type="journal article" date="2016" name="J. Biotechnol.">
        <title>First complete genome sequence of a species in the genus Microterricola, an extremophilic cold active enzyme producing bacterial strain ERGS5:02 isolated from Sikkim Himalaya.</title>
        <authorList>
            <person name="Himanshu"/>
            <person name="Swarnkar M.K."/>
            <person name="Singh D."/>
            <person name="Kumar R."/>
        </authorList>
    </citation>
    <scope>NUCLEOTIDE SEQUENCE [LARGE SCALE GENOMIC DNA]</scope>
    <source>
        <strain evidence="3 4">ERGS5:02</strain>
    </source>
</reference>
<dbReference type="RefSeq" id="WP_067225703.1">
    <property type="nucleotide sequence ID" value="NZ_CP014145.1"/>
</dbReference>
<dbReference type="GO" id="GO:0003700">
    <property type="term" value="F:DNA-binding transcription factor activity"/>
    <property type="evidence" value="ECO:0007669"/>
    <property type="project" value="InterPro"/>
</dbReference>
<dbReference type="PANTHER" id="PTHR30204:SF97">
    <property type="entry name" value="MERR FAMILY REGULATORY PROTEIN"/>
    <property type="match status" value="1"/>
</dbReference>
<proteinExistence type="predicted"/>
<organism evidence="3 4">
    <name type="scientific">Microterricola viridarii</name>
    <dbReference type="NCBI Taxonomy" id="412690"/>
    <lineage>
        <taxon>Bacteria</taxon>
        <taxon>Bacillati</taxon>
        <taxon>Actinomycetota</taxon>
        <taxon>Actinomycetes</taxon>
        <taxon>Micrococcales</taxon>
        <taxon>Microbacteriaceae</taxon>
        <taxon>Microterricola</taxon>
    </lineage>
</organism>
<dbReference type="Gene3D" id="3.20.80.10">
    <property type="entry name" value="Regulatory factor, effector binding domain"/>
    <property type="match status" value="1"/>
</dbReference>
<dbReference type="Pfam" id="PF00376">
    <property type="entry name" value="MerR"/>
    <property type="match status" value="1"/>
</dbReference>
<dbReference type="KEGG" id="mvd:AWU67_01250"/>
<dbReference type="InterPro" id="IPR011256">
    <property type="entry name" value="Reg_factor_effector_dom_sf"/>
</dbReference>
<keyword evidence="4" id="KW-1185">Reference proteome</keyword>
<dbReference type="CDD" id="cd01107">
    <property type="entry name" value="HTH_BmrR"/>
    <property type="match status" value="1"/>
</dbReference>
<gene>
    <name evidence="3" type="ORF">AWU67_01250</name>
</gene>
<name>A0A0Y0MKZ9_9MICO</name>
<dbReference type="OrthoDB" id="7849865at2"/>
<dbReference type="InterPro" id="IPR010499">
    <property type="entry name" value="AraC_E-bd"/>
</dbReference>
<evidence type="ECO:0000256" key="1">
    <source>
        <dbReference type="ARBA" id="ARBA00023125"/>
    </source>
</evidence>
<dbReference type="Proteomes" id="UP000058305">
    <property type="component" value="Chromosome"/>
</dbReference>
<dbReference type="SUPFAM" id="SSF46955">
    <property type="entry name" value="Putative DNA-binding domain"/>
    <property type="match status" value="1"/>
</dbReference>
<dbReference type="PROSITE" id="PS50937">
    <property type="entry name" value="HTH_MERR_2"/>
    <property type="match status" value="1"/>
</dbReference>
<reference evidence="4" key="2">
    <citation type="submission" date="2016-01" db="EMBL/GenBank/DDBJ databases">
        <title>First complete genome sequence of a species in the genus Microterricola, an extremophilic cold active enzyme producing strain ERGS5:02 isolated from Sikkim Himalaya.</title>
        <authorList>
            <person name="Kumar R."/>
            <person name="Singh D."/>
            <person name="Swarnkar M.K."/>
        </authorList>
    </citation>
    <scope>NUCLEOTIDE SEQUENCE [LARGE SCALE GENOMIC DNA]</scope>
    <source>
        <strain evidence="4">ERGS5:02</strain>
    </source>
</reference>
<evidence type="ECO:0000313" key="4">
    <source>
        <dbReference type="Proteomes" id="UP000058305"/>
    </source>
</evidence>
<dbReference type="InterPro" id="IPR009061">
    <property type="entry name" value="DNA-bd_dom_put_sf"/>
</dbReference>
<dbReference type="SUPFAM" id="SSF55136">
    <property type="entry name" value="Probable bacterial effector-binding domain"/>
    <property type="match status" value="1"/>
</dbReference>
<dbReference type="SMART" id="SM00871">
    <property type="entry name" value="AraC_E_bind"/>
    <property type="match status" value="1"/>
</dbReference>